<evidence type="ECO:0000256" key="10">
    <source>
        <dbReference type="ARBA" id="ARBA00023277"/>
    </source>
</evidence>
<evidence type="ECO:0000313" key="22">
    <source>
        <dbReference type="EMBL" id="RBW68800.1"/>
    </source>
</evidence>
<evidence type="ECO:0000256" key="5">
    <source>
        <dbReference type="ARBA" id="ARBA00013897"/>
    </source>
</evidence>
<proteinExistence type="inferred from homology"/>
<gene>
    <name evidence="22" type="ORF">DS031_14745</name>
</gene>
<evidence type="ECO:0000256" key="6">
    <source>
        <dbReference type="ARBA" id="ARBA00022490"/>
    </source>
</evidence>
<protein>
    <recommendedName>
        <fullName evidence="5 18">Formate acetyltransferase</fullName>
        <ecNumber evidence="4 18">2.3.1.54</ecNumber>
    </recommendedName>
    <alternativeName>
        <fullName evidence="12 18">Pyruvate formate-lyase</fullName>
    </alternativeName>
</protein>
<evidence type="ECO:0000256" key="18">
    <source>
        <dbReference type="RuleBase" id="RU368075"/>
    </source>
</evidence>
<dbReference type="PROSITE" id="PS51554">
    <property type="entry name" value="PFL"/>
    <property type="match status" value="1"/>
</dbReference>
<accession>A0A366XR36</accession>
<evidence type="ECO:0000256" key="7">
    <source>
        <dbReference type="ARBA" id="ARBA00022526"/>
    </source>
</evidence>
<keyword evidence="6 18" id="KW-0963">Cytoplasm</keyword>
<dbReference type="Gene3D" id="3.20.70.20">
    <property type="match status" value="1"/>
</dbReference>
<dbReference type="GO" id="GO:0005829">
    <property type="term" value="C:cytosol"/>
    <property type="evidence" value="ECO:0007669"/>
    <property type="project" value="TreeGrafter"/>
</dbReference>
<feature type="modified residue" description="Glycine radical" evidence="16 17">
    <location>
        <position position="731"/>
    </location>
</feature>
<dbReference type="EC" id="2.3.1.54" evidence="4 18"/>
<dbReference type="CDD" id="cd01678">
    <property type="entry name" value="PFL1"/>
    <property type="match status" value="1"/>
</dbReference>
<organism evidence="22 23">
    <name type="scientific">Bacillus taeanensis</name>
    <dbReference type="NCBI Taxonomy" id="273032"/>
    <lineage>
        <taxon>Bacteria</taxon>
        <taxon>Bacillati</taxon>
        <taxon>Bacillota</taxon>
        <taxon>Bacilli</taxon>
        <taxon>Bacillales</taxon>
        <taxon>Bacillaceae</taxon>
        <taxon>Bacillus</taxon>
    </lineage>
</organism>
<dbReference type="InterPro" id="IPR004184">
    <property type="entry name" value="PFL_dom"/>
</dbReference>
<feature type="active site" description="Cysteine radical intermediate" evidence="15">
    <location>
        <position position="421"/>
    </location>
</feature>
<keyword evidence="9 16" id="KW-0556">Organic radical</keyword>
<evidence type="ECO:0000259" key="20">
    <source>
        <dbReference type="PROSITE" id="PS51149"/>
    </source>
</evidence>
<evidence type="ECO:0000256" key="15">
    <source>
        <dbReference type="PIRSR" id="PIRSR000379-1"/>
    </source>
</evidence>
<evidence type="ECO:0000256" key="19">
    <source>
        <dbReference type="SAM" id="Coils"/>
    </source>
</evidence>
<dbReference type="NCBIfam" id="TIGR01255">
    <property type="entry name" value="pyr_form_ly_1"/>
    <property type="match status" value="1"/>
</dbReference>
<dbReference type="UniPathway" id="UPA00920">
    <property type="reaction ID" value="UER00891"/>
</dbReference>
<keyword evidence="8 18" id="KW-0808">Transferase</keyword>
<evidence type="ECO:0000259" key="21">
    <source>
        <dbReference type="PROSITE" id="PS51554"/>
    </source>
</evidence>
<dbReference type="GO" id="GO:0006006">
    <property type="term" value="P:glucose metabolic process"/>
    <property type="evidence" value="ECO:0007669"/>
    <property type="project" value="UniProtKB-UniRule"/>
</dbReference>
<comment type="catalytic activity">
    <reaction evidence="14 18">
        <text>formate + acetyl-CoA = pyruvate + CoA</text>
        <dbReference type="Rhea" id="RHEA:11844"/>
        <dbReference type="ChEBI" id="CHEBI:15361"/>
        <dbReference type="ChEBI" id="CHEBI:15740"/>
        <dbReference type="ChEBI" id="CHEBI:57287"/>
        <dbReference type="ChEBI" id="CHEBI:57288"/>
        <dbReference type="EC" id="2.3.1.54"/>
    </reaction>
</comment>
<dbReference type="GO" id="GO:0008861">
    <property type="term" value="F:formate C-acetyltransferase activity"/>
    <property type="evidence" value="ECO:0007669"/>
    <property type="project" value="UniProtKB-UniRule"/>
</dbReference>
<dbReference type="AlphaFoldDB" id="A0A366XR36"/>
<evidence type="ECO:0000256" key="13">
    <source>
        <dbReference type="ARBA" id="ARBA00034302"/>
    </source>
</evidence>
<dbReference type="OrthoDB" id="9803969at2"/>
<dbReference type="PANTHER" id="PTHR30191:SF0">
    <property type="entry name" value="FORMATE ACETYLTRANSFERASE 1"/>
    <property type="match status" value="1"/>
</dbReference>
<dbReference type="InterPro" id="IPR019777">
    <property type="entry name" value="Form_AcTrfase_GR_CS"/>
</dbReference>
<dbReference type="InterPro" id="IPR005949">
    <property type="entry name" value="Form_AcTrfase"/>
</dbReference>
<evidence type="ECO:0000256" key="2">
    <source>
        <dbReference type="ARBA" id="ARBA00004809"/>
    </source>
</evidence>
<name>A0A366XR36_9BACI</name>
<evidence type="ECO:0000256" key="17">
    <source>
        <dbReference type="PROSITE-ProRule" id="PRU00493"/>
    </source>
</evidence>
<comment type="function">
    <text evidence="13">Catalyzes the conversion of pyruvate to formate and acetyl-CoA.</text>
</comment>
<dbReference type="PROSITE" id="PS51149">
    <property type="entry name" value="GLY_RADICAL_2"/>
    <property type="match status" value="1"/>
</dbReference>
<dbReference type="Pfam" id="PF01228">
    <property type="entry name" value="Gly_radical"/>
    <property type="match status" value="1"/>
</dbReference>
<dbReference type="EMBL" id="QOCW01000016">
    <property type="protein sequence ID" value="RBW68800.1"/>
    <property type="molecule type" value="Genomic_DNA"/>
</dbReference>
<comment type="similarity">
    <text evidence="3 18">Belongs to the glycyl radical enzyme (GRE) family. PFL subfamily.</text>
</comment>
<comment type="pathway">
    <text evidence="2 18">Fermentation; pyruvate fermentation; formate from pyruvate: step 1/1.</text>
</comment>
<evidence type="ECO:0000256" key="11">
    <source>
        <dbReference type="ARBA" id="ARBA00023315"/>
    </source>
</evidence>
<dbReference type="Proteomes" id="UP000253314">
    <property type="component" value="Unassembled WGS sequence"/>
</dbReference>
<dbReference type="InterPro" id="IPR001150">
    <property type="entry name" value="Gly_radical"/>
</dbReference>
<evidence type="ECO:0000256" key="1">
    <source>
        <dbReference type="ARBA" id="ARBA00004496"/>
    </source>
</evidence>
<feature type="active site" description="Cysteine radical intermediate" evidence="15">
    <location>
        <position position="420"/>
    </location>
</feature>
<keyword evidence="10 18" id="KW-0119">Carbohydrate metabolism</keyword>
<comment type="subunit">
    <text evidence="18">Homodimer.</text>
</comment>
<feature type="coiled-coil region" evidence="19">
    <location>
        <begin position="200"/>
        <end position="239"/>
    </location>
</feature>
<dbReference type="SUPFAM" id="SSF51998">
    <property type="entry name" value="PFL-like glycyl radical enzymes"/>
    <property type="match status" value="1"/>
</dbReference>
<dbReference type="PIRSF" id="PIRSF000379">
    <property type="entry name" value="For_Ac_trans_1"/>
    <property type="match status" value="1"/>
</dbReference>
<feature type="domain" description="PFL" evidence="21">
    <location>
        <begin position="12"/>
        <end position="626"/>
    </location>
</feature>
<evidence type="ECO:0000256" key="14">
    <source>
        <dbReference type="ARBA" id="ARBA00049029"/>
    </source>
</evidence>
<keyword evidence="19" id="KW-0175">Coiled coil</keyword>
<evidence type="ECO:0000313" key="23">
    <source>
        <dbReference type="Proteomes" id="UP000253314"/>
    </source>
</evidence>
<evidence type="ECO:0000256" key="3">
    <source>
        <dbReference type="ARBA" id="ARBA00008375"/>
    </source>
</evidence>
<dbReference type="InterPro" id="IPR050244">
    <property type="entry name" value="Auton_GlycylRad_Cofactor"/>
</dbReference>
<reference evidence="22 23" key="1">
    <citation type="submission" date="2018-07" db="EMBL/GenBank/DDBJ databases">
        <title>Lottiidibacillus patelloidae gen. nov., sp. nov., isolated from the intestinal tract of a marine limpet and the reclassification of B. taeanensis BH030017T, B. algicola KMM 3737T and B. hwajinpoensis SW-72T as genus Lottiidibacillus.</title>
        <authorList>
            <person name="Liu R."/>
            <person name="Huang Z."/>
        </authorList>
    </citation>
    <scope>NUCLEOTIDE SEQUENCE [LARGE SCALE GENOMIC DNA]</scope>
    <source>
        <strain evidence="22 23">BH030017</strain>
    </source>
</reference>
<dbReference type="PANTHER" id="PTHR30191">
    <property type="entry name" value="FORMATE ACETYLTRANSFERASE"/>
    <property type="match status" value="1"/>
</dbReference>
<evidence type="ECO:0000256" key="12">
    <source>
        <dbReference type="ARBA" id="ARBA00031063"/>
    </source>
</evidence>
<dbReference type="FunFam" id="3.20.70.20:FF:000003">
    <property type="entry name" value="Formate acetyltransferase"/>
    <property type="match status" value="1"/>
</dbReference>
<evidence type="ECO:0000256" key="8">
    <source>
        <dbReference type="ARBA" id="ARBA00022679"/>
    </source>
</evidence>
<keyword evidence="23" id="KW-1185">Reference proteome</keyword>
<dbReference type="RefSeq" id="WP_113806842.1">
    <property type="nucleotide sequence ID" value="NZ_QOCW01000016.1"/>
</dbReference>
<keyword evidence="11 18" id="KW-0012">Acyltransferase</keyword>
<dbReference type="Pfam" id="PF02901">
    <property type="entry name" value="PFL-like"/>
    <property type="match status" value="1"/>
</dbReference>
<evidence type="ECO:0000256" key="16">
    <source>
        <dbReference type="PIRSR" id="PIRSR000379-2"/>
    </source>
</evidence>
<comment type="subcellular location">
    <subcellularLocation>
        <location evidence="1 18">Cytoplasm</location>
    </subcellularLocation>
</comment>
<evidence type="ECO:0000256" key="4">
    <source>
        <dbReference type="ARBA" id="ARBA00013214"/>
    </source>
</evidence>
<sequence>MSVEERHLNAGYVQEAAWKGFKSGDWTESINVRDFIVKNWEPYMENEDFLMAPTEKTTKLWNRVMELMLKERENGGLLDVDTKTVSTITSHNAGYIDKQLEEVVGLQTDAPLKRSIQPFGGIRMMKDSCEAYGFSLDPEIEKIFTDYRKTHNQGVFDAYTPEMKKARKAGIVTGLPDAYGRGRIIGDYRRVALYGGDRLIEEKKKELALLEQDVMSEEVIRAREELSEQVRALKELKKMAASYGYDISYPARNSKEAVQWLYFAYLAAIKEQNGAAMSLGRVSTFLDIYFERDLEKELMSEEEIQELVDHFVMKLRLVKFLRTPEYNELFSGDPTWVTESIGGMSLDGRTLVTKTSYRFLHTLDNLGPAPEPNLTVLWSTKLPENFKAYCAKMSIKTSSVQYENDDLMREEYGDDYGIACCVSAMRIGKQMQFFGARANLAKALLYAINGGVDEKLKIQVGPKYRPITSDVLNYEEVVQAYDEMLDWLAKLYMNTLNVIHYMHDKYSYERLEMALHDKDIVRTMACGIAGLSVVADSLSAIKYAKVKVLRDENGIATDFEIEGDYPKYGNNDPRVDQIAQDLVKTFMNKLRKQPTYRNAIPTQSVLTITSNVVYGKKTGNTPDGRKAGEPFAPGANPLHGRDQKGALASLNSVAKIPYEECQDGISCTFSIVPKALGKEPQTQVNNLAFILDGYMAQKGHHLNINVLVRETLLDAMEHPEKYPQLTIRVSGYAVNFIKLTREQQIDVINRTFHESL</sequence>
<comment type="caution">
    <text evidence="22">The sequence shown here is derived from an EMBL/GenBank/DDBJ whole genome shotgun (WGS) entry which is preliminary data.</text>
</comment>
<keyword evidence="7 18" id="KW-0313">Glucose metabolism</keyword>
<dbReference type="PROSITE" id="PS00850">
    <property type="entry name" value="GLY_RADICAL_1"/>
    <property type="match status" value="1"/>
</dbReference>
<feature type="domain" description="Glycine radical" evidence="20">
    <location>
        <begin position="633"/>
        <end position="756"/>
    </location>
</feature>
<evidence type="ECO:0000256" key="9">
    <source>
        <dbReference type="ARBA" id="ARBA00022818"/>
    </source>
</evidence>